<feature type="compositionally biased region" description="Low complexity" evidence="10">
    <location>
        <begin position="105"/>
        <end position="117"/>
    </location>
</feature>
<feature type="domain" description="C2H2-type" evidence="11">
    <location>
        <begin position="193"/>
        <end position="220"/>
    </location>
</feature>
<comment type="similarity">
    <text evidence="8">Belongs to the snail C2H2-type zinc-finger protein family.</text>
</comment>
<sequence>MDQTRSCFTYGLAEQCFSAFNPHFGQFEKSNLKDNLCKLNLTNSNSTIFSQSPHQLPPFEKNKSSSSLSAAAAALHSTPYTHWQDSSILSFFNLPTNPILEVNTSSTSIATPSPSKSLSTSIGKDYRQPMNHPPRYQCEACKKSYATFGGLSKHKQFHCISQVKREFSCKFCCKSYASLGALKMHIRTHTLPCRCKLCGKAFSRPWLLQGHIRTHTGEKPFKCPHCGRAFADRSNLRAHLQTHSDVKKYGCKSCNKTFSRMSLLLKHEDSSCPGLRS</sequence>
<dbReference type="SMART" id="SM00355">
    <property type="entry name" value="ZnF_C2H2"/>
    <property type="match status" value="5"/>
</dbReference>
<evidence type="ECO:0000256" key="5">
    <source>
        <dbReference type="ARBA" id="ARBA00022833"/>
    </source>
</evidence>
<proteinExistence type="inferred from homology"/>
<organism evidence="12">
    <name type="scientific">Octopus bimaculoides</name>
    <name type="common">California two-spotted octopus</name>
    <dbReference type="NCBI Taxonomy" id="37653"/>
    <lineage>
        <taxon>Eukaryota</taxon>
        <taxon>Metazoa</taxon>
        <taxon>Spiralia</taxon>
        <taxon>Lophotrochozoa</taxon>
        <taxon>Mollusca</taxon>
        <taxon>Cephalopoda</taxon>
        <taxon>Coleoidea</taxon>
        <taxon>Octopodiformes</taxon>
        <taxon>Octopoda</taxon>
        <taxon>Incirrata</taxon>
        <taxon>Octopodidae</taxon>
        <taxon>Octopus</taxon>
    </lineage>
</organism>
<gene>
    <name evidence="12" type="ORF">OCBIM_22026881mg</name>
</gene>
<keyword evidence="3" id="KW-0677">Repeat</keyword>
<reference evidence="12" key="1">
    <citation type="submission" date="2015-07" db="EMBL/GenBank/DDBJ databases">
        <title>MeaNS - Measles Nucleotide Surveillance Program.</title>
        <authorList>
            <person name="Tran T."/>
            <person name="Druce J."/>
        </authorList>
    </citation>
    <scope>NUCLEOTIDE SEQUENCE</scope>
    <source>
        <strain evidence="12">UCB-OBI-ISO-001</strain>
        <tissue evidence="12">Gonad</tissue>
    </source>
</reference>
<keyword evidence="4 9" id="KW-0863">Zinc-finger</keyword>
<dbReference type="Gene3D" id="3.30.160.60">
    <property type="entry name" value="Classic Zinc Finger"/>
    <property type="match status" value="4"/>
</dbReference>
<keyword evidence="2" id="KW-0479">Metal-binding</keyword>
<dbReference type="PANTHER" id="PTHR24388:SF54">
    <property type="entry name" value="PROTEIN ESCARGOT"/>
    <property type="match status" value="1"/>
</dbReference>
<evidence type="ECO:0000256" key="7">
    <source>
        <dbReference type="ARBA" id="ARBA00023242"/>
    </source>
</evidence>
<evidence type="ECO:0000256" key="10">
    <source>
        <dbReference type="SAM" id="MobiDB-lite"/>
    </source>
</evidence>
<dbReference type="GO" id="GO:0000978">
    <property type="term" value="F:RNA polymerase II cis-regulatory region sequence-specific DNA binding"/>
    <property type="evidence" value="ECO:0007669"/>
    <property type="project" value="TreeGrafter"/>
</dbReference>
<dbReference type="FunFam" id="3.30.160.60:FF:000942">
    <property type="entry name" value="Snail zinc finger protein"/>
    <property type="match status" value="1"/>
</dbReference>
<dbReference type="PROSITE" id="PS50157">
    <property type="entry name" value="ZINC_FINGER_C2H2_2"/>
    <property type="match status" value="5"/>
</dbReference>
<dbReference type="FunFam" id="3.30.160.60:FF:000207">
    <property type="entry name" value="zinc finger protein SNAI2"/>
    <property type="match status" value="1"/>
</dbReference>
<dbReference type="InterPro" id="IPR036236">
    <property type="entry name" value="Znf_C2H2_sf"/>
</dbReference>
<dbReference type="GO" id="GO:0005634">
    <property type="term" value="C:nucleus"/>
    <property type="evidence" value="ECO:0007669"/>
    <property type="project" value="UniProtKB-SubCell"/>
</dbReference>
<dbReference type="AlphaFoldDB" id="A0A0L8GW56"/>
<accession>A0A0L8GW56</accession>
<dbReference type="GO" id="GO:0008270">
    <property type="term" value="F:zinc ion binding"/>
    <property type="evidence" value="ECO:0007669"/>
    <property type="project" value="UniProtKB-KW"/>
</dbReference>
<dbReference type="STRING" id="37653.A0A0L8GW56"/>
<dbReference type="GO" id="GO:0000981">
    <property type="term" value="F:DNA-binding transcription factor activity, RNA polymerase II-specific"/>
    <property type="evidence" value="ECO:0007669"/>
    <property type="project" value="TreeGrafter"/>
</dbReference>
<evidence type="ECO:0000256" key="6">
    <source>
        <dbReference type="ARBA" id="ARBA00023125"/>
    </source>
</evidence>
<dbReference type="FunFam" id="3.30.160.60:FF:000085">
    <property type="entry name" value="Snail zinc finger protein"/>
    <property type="match status" value="1"/>
</dbReference>
<dbReference type="SUPFAM" id="SSF57667">
    <property type="entry name" value="beta-beta-alpha zinc fingers"/>
    <property type="match status" value="3"/>
</dbReference>
<keyword evidence="7" id="KW-0539">Nucleus</keyword>
<evidence type="ECO:0000256" key="1">
    <source>
        <dbReference type="ARBA" id="ARBA00004123"/>
    </source>
</evidence>
<evidence type="ECO:0000256" key="9">
    <source>
        <dbReference type="PROSITE-ProRule" id="PRU00042"/>
    </source>
</evidence>
<name>A0A0L8GW56_OCTBM</name>
<keyword evidence="6" id="KW-0238">DNA-binding</keyword>
<dbReference type="OrthoDB" id="6065904at2759"/>
<dbReference type="PANTHER" id="PTHR24388">
    <property type="entry name" value="ZINC FINGER PROTEIN"/>
    <property type="match status" value="1"/>
</dbReference>
<protein>
    <recommendedName>
        <fullName evidence="11">C2H2-type domain-containing protein</fullName>
    </recommendedName>
</protein>
<feature type="domain" description="C2H2-type" evidence="11">
    <location>
        <begin position="167"/>
        <end position="190"/>
    </location>
</feature>
<evidence type="ECO:0000256" key="3">
    <source>
        <dbReference type="ARBA" id="ARBA00022737"/>
    </source>
</evidence>
<feature type="domain" description="C2H2-type" evidence="11">
    <location>
        <begin position="249"/>
        <end position="277"/>
    </location>
</feature>
<feature type="region of interest" description="Disordered" evidence="10">
    <location>
        <begin position="105"/>
        <end position="126"/>
    </location>
</feature>
<feature type="domain" description="C2H2-type" evidence="11">
    <location>
        <begin position="221"/>
        <end position="248"/>
    </location>
</feature>
<dbReference type="EMBL" id="KQ420132">
    <property type="protein sequence ID" value="KOF81198.1"/>
    <property type="molecule type" value="Genomic_DNA"/>
</dbReference>
<dbReference type="Pfam" id="PF00096">
    <property type="entry name" value="zf-C2H2"/>
    <property type="match status" value="2"/>
</dbReference>
<evidence type="ECO:0000256" key="8">
    <source>
        <dbReference type="ARBA" id="ARBA00037948"/>
    </source>
</evidence>
<keyword evidence="5" id="KW-0862">Zinc</keyword>
<comment type="subcellular location">
    <subcellularLocation>
        <location evidence="1">Nucleus</location>
    </subcellularLocation>
</comment>
<evidence type="ECO:0000256" key="4">
    <source>
        <dbReference type="ARBA" id="ARBA00022771"/>
    </source>
</evidence>
<dbReference type="InterPro" id="IPR050527">
    <property type="entry name" value="Snail/Krueppel_Znf"/>
</dbReference>
<evidence type="ECO:0000259" key="11">
    <source>
        <dbReference type="PROSITE" id="PS50157"/>
    </source>
</evidence>
<evidence type="ECO:0000313" key="12">
    <source>
        <dbReference type="EMBL" id="KOF81198.1"/>
    </source>
</evidence>
<dbReference type="InterPro" id="IPR013087">
    <property type="entry name" value="Znf_C2H2_type"/>
</dbReference>
<evidence type="ECO:0000256" key="2">
    <source>
        <dbReference type="ARBA" id="ARBA00022723"/>
    </source>
</evidence>
<feature type="domain" description="C2H2-type" evidence="11">
    <location>
        <begin position="136"/>
        <end position="158"/>
    </location>
</feature>
<dbReference type="PROSITE" id="PS00028">
    <property type="entry name" value="ZINC_FINGER_C2H2_1"/>
    <property type="match status" value="4"/>
</dbReference>